<feature type="domain" description="N-acetyltransferase" evidence="3">
    <location>
        <begin position="9"/>
        <end position="176"/>
    </location>
</feature>
<dbReference type="KEGG" id="plad:PPGU16_82550"/>
<dbReference type="PANTHER" id="PTHR43877">
    <property type="entry name" value="AMINOALKYLPHOSPHONATE N-ACETYLTRANSFERASE-RELATED-RELATED"/>
    <property type="match status" value="1"/>
</dbReference>
<name>A0A7I8C4L3_9BURK</name>
<evidence type="ECO:0000259" key="3">
    <source>
        <dbReference type="PROSITE" id="PS51186"/>
    </source>
</evidence>
<evidence type="ECO:0000313" key="4">
    <source>
        <dbReference type="EMBL" id="BCF95188.1"/>
    </source>
</evidence>
<dbReference type="EMBL" id="AP023177">
    <property type="protein sequence ID" value="BCF95188.1"/>
    <property type="molecule type" value="Genomic_DNA"/>
</dbReference>
<dbReference type="CDD" id="cd04301">
    <property type="entry name" value="NAT_SF"/>
    <property type="match status" value="1"/>
</dbReference>
<dbReference type="PROSITE" id="PS51186">
    <property type="entry name" value="GNAT"/>
    <property type="match status" value="1"/>
</dbReference>
<dbReference type="RefSeq" id="WP_180727377.1">
    <property type="nucleotide sequence ID" value="NZ_AP023177.1"/>
</dbReference>
<dbReference type="Pfam" id="PF00583">
    <property type="entry name" value="Acetyltransf_1"/>
    <property type="match status" value="1"/>
</dbReference>
<evidence type="ECO:0000256" key="1">
    <source>
        <dbReference type="ARBA" id="ARBA00022679"/>
    </source>
</evidence>
<dbReference type="Gene3D" id="3.40.630.30">
    <property type="match status" value="1"/>
</dbReference>
<accession>A0A7I8C4L3</accession>
<gene>
    <name evidence="4" type="ORF">PPGU16_82550</name>
</gene>
<dbReference type="InterPro" id="IPR000182">
    <property type="entry name" value="GNAT_dom"/>
</dbReference>
<dbReference type="GO" id="GO:0016747">
    <property type="term" value="F:acyltransferase activity, transferring groups other than amino-acyl groups"/>
    <property type="evidence" value="ECO:0007669"/>
    <property type="project" value="InterPro"/>
</dbReference>
<dbReference type="InterPro" id="IPR016181">
    <property type="entry name" value="Acyl_CoA_acyltransferase"/>
</dbReference>
<keyword evidence="5" id="KW-1185">Reference proteome</keyword>
<organism evidence="4 5">
    <name type="scientific">Paraburkholderia largidicola</name>
    <dbReference type="NCBI Taxonomy" id="3014751"/>
    <lineage>
        <taxon>Bacteria</taxon>
        <taxon>Pseudomonadati</taxon>
        <taxon>Pseudomonadota</taxon>
        <taxon>Betaproteobacteria</taxon>
        <taxon>Burkholderiales</taxon>
        <taxon>Burkholderiaceae</taxon>
        <taxon>Paraburkholderia</taxon>
    </lineage>
</organism>
<sequence length="184" mass="20225">MNVSSSFEHEIRPATTADAKGVATVHVDTWREAYKDIVPREYLAALDVVTRAERWLKTLTAGTPCVLVAVVDDAVVGWIAYGPSRDDDVESCCAEIEAIYVAPAFWNRGIGTALMSEASEGLYAEGYSEVTLWVLKDNKSAQSFYVQRGFRTDGSAKVIEIGGAPLTEVRLKRRIAVRLENAPR</sequence>
<dbReference type="SUPFAM" id="SSF55729">
    <property type="entry name" value="Acyl-CoA N-acyltransferases (Nat)"/>
    <property type="match status" value="1"/>
</dbReference>
<reference evidence="4 5" key="1">
    <citation type="journal article" date="2020" name="Genes (Basel)">
        <title>Genomic Comparison of Insect Gut Symbionts from Divergent Burkholderia Subclades.</title>
        <authorList>
            <person name="Takeshita K."/>
            <person name="Kikuchi Y."/>
        </authorList>
    </citation>
    <scope>NUCLEOTIDE SEQUENCE [LARGE SCALE GENOMIC DNA]</scope>
    <source>
        <strain evidence="4 5">PGU16</strain>
        <plasmid evidence="4 5">PPGU16_p2</plasmid>
    </source>
</reference>
<dbReference type="AlphaFoldDB" id="A0A7I8C4L3"/>
<dbReference type="PANTHER" id="PTHR43877:SF1">
    <property type="entry name" value="ACETYLTRANSFERASE"/>
    <property type="match status" value="1"/>
</dbReference>
<dbReference type="InterPro" id="IPR050832">
    <property type="entry name" value="Bact_Acetyltransf"/>
</dbReference>
<evidence type="ECO:0000313" key="5">
    <source>
        <dbReference type="Proteomes" id="UP000510888"/>
    </source>
</evidence>
<keyword evidence="2" id="KW-0012">Acyltransferase</keyword>
<keyword evidence="1 4" id="KW-0808">Transferase</keyword>
<dbReference type="Proteomes" id="UP000510888">
    <property type="component" value="Plasmid PPGU16_p2"/>
</dbReference>
<evidence type="ECO:0000256" key="2">
    <source>
        <dbReference type="ARBA" id="ARBA00023315"/>
    </source>
</evidence>
<protein>
    <submittedName>
        <fullName evidence="4">N-acetyltransferase</fullName>
    </submittedName>
</protein>
<keyword evidence="4" id="KW-0614">Plasmid</keyword>
<geneLocation type="plasmid" evidence="4 5">
    <name>PPGU16_p2</name>
</geneLocation>
<proteinExistence type="predicted"/>